<dbReference type="KEGG" id="saci:Sinac_0538"/>
<evidence type="ECO:0000313" key="2">
    <source>
        <dbReference type="EMBL" id="AGA24962.1"/>
    </source>
</evidence>
<dbReference type="Proteomes" id="UP000010798">
    <property type="component" value="Chromosome"/>
</dbReference>
<accession>L0D6V4</accession>
<gene>
    <name evidence="2" type="ordered locus">Sinac_0538</name>
</gene>
<keyword evidence="3" id="KW-1185">Reference proteome</keyword>
<dbReference type="AlphaFoldDB" id="L0D6V4"/>
<sequence length="113" mass="11917">MVTASLAWSLKAWSALLVPVSPRHTAKHVTEERTLLRCIPQEGRALGVATAAKSGGIERFSQDKRPGRRPPGSKTDADGTIIQAVSSEVSLADKRALQTGSTARPVGTASGQR</sequence>
<evidence type="ECO:0000256" key="1">
    <source>
        <dbReference type="SAM" id="MobiDB-lite"/>
    </source>
</evidence>
<reference evidence="2 3" key="1">
    <citation type="submission" date="2012-02" db="EMBL/GenBank/DDBJ databases">
        <title>Complete sequence of chromosome of Singulisphaera acidiphila DSM 18658.</title>
        <authorList>
            <consortium name="US DOE Joint Genome Institute (JGI-PGF)"/>
            <person name="Lucas S."/>
            <person name="Copeland A."/>
            <person name="Lapidus A."/>
            <person name="Glavina del Rio T."/>
            <person name="Dalin E."/>
            <person name="Tice H."/>
            <person name="Bruce D."/>
            <person name="Goodwin L."/>
            <person name="Pitluck S."/>
            <person name="Peters L."/>
            <person name="Ovchinnikova G."/>
            <person name="Chertkov O."/>
            <person name="Kyrpides N."/>
            <person name="Mavromatis K."/>
            <person name="Ivanova N."/>
            <person name="Brettin T."/>
            <person name="Detter J.C."/>
            <person name="Han C."/>
            <person name="Larimer F."/>
            <person name="Land M."/>
            <person name="Hauser L."/>
            <person name="Markowitz V."/>
            <person name="Cheng J.-F."/>
            <person name="Hugenholtz P."/>
            <person name="Woyke T."/>
            <person name="Wu D."/>
            <person name="Tindall B."/>
            <person name="Pomrenke H."/>
            <person name="Brambilla E."/>
            <person name="Klenk H.-P."/>
            <person name="Eisen J.A."/>
        </authorList>
    </citation>
    <scope>NUCLEOTIDE SEQUENCE [LARGE SCALE GENOMIC DNA]</scope>
    <source>
        <strain evidence="3">ATCC BAA-1392 / DSM 18658 / VKM B-2454 / MOB10</strain>
    </source>
</reference>
<evidence type="ECO:0000313" key="3">
    <source>
        <dbReference type="Proteomes" id="UP000010798"/>
    </source>
</evidence>
<organism evidence="2 3">
    <name type="scientific">Singulisphaera acidiphila (strain ATCC BAA-1392 / DSM 18658 / VKM B-2454 / MOB10)</name>
    <dbReference type="NCBI Taxonomy" id="886293"/>
    <lineage>
        <taxon>Bacteria</taxon>
        <taxon>Pseudomonadati</taxon>
        <taxon>Planctomycetota</taxon>
        <taxon>Planctomycetia</taxon>
        <taxon>Isosphaerales</taxon>
        <taxon>Isosphaeraceae</taxon>
        <taxon>Singulisphaera</taxon>
    </lineage>
</organism>
<dbReference type="EMBL" id="CP003364">
    <property type="protein sequence ID" value="AGA24962.1"/>
    <property type="molecule type" value="Genomic_DNA"/>
</dbReference>
<feature type="region of interest" description="Disordered" evidence="1">
    <location>
        <begin position="93"/>
        <end position="113"/>
    </location>
</feature>
<dbReference type="HOGENOM" id="CLU_2131861_0_0_0"/>
<proteinExistence type="predicted"/>
<protein>
    <submittedName>
        <fullName evidence="2">Uncharacterized protein</fullName>
    </submittedName>
</protein>
<name>L0D6V4_SINAD</name>
<feature type="region of interest" description="Disordered" evidence="1">
    <location>
        <begin position="51"/>
        <end position="80"/>
    </location>
</feature>